<gene>
    <name evidence="2" type="ORF">OS493_005875</name>
</gene>
<comment type="caution">
    <text evidence="2">The sequence shown here is derived from an EMBL/GenBank/DDBJ whole genome shotgun (WGS) entry which is preliminary data.</text>
</comment>
<name>A0A9W9YFU9_9CNID</name>
<proteinExistence type="predicted"/>
<dbReference type="Proteomes" id="UP001163046">
    <property type="component" value="Unassembled WGS sequence"/>
</dbReference>
<evidence type="ECO:0000313" key="2">
    <source>
        <dbReference type="EMBL" id="KAJ7339477.1"/>
    </source>
</evidence>
<evidence type="ECO:0000256" key="1">
    <source>
        <dbReference type="SAM" id="MobiDB-lite"/>
    </source>
</evidence>
<dbReference type="AlphaFoldDB" id="A0A9W9YFU9"/>
<evidence type="ECO:0000313" key="3">
    <source>
        <dbReference type="Proteomes" id="UP001163046"/>
    </source>
</evidence>
<reference evidence="2" key="1">
    <citation type="submission" date="2023-01" db="EMBL/GenBank/DDBJ databases">
        <title>Genome assembly of the deep-sea coral Lophelia pertusa.</title>
        <authorList>
            <person name="Herrera S."/>
            <person name="Cordes E."/>
        </authorList>
    </citation>
    <scope>NUCLEOTIDE SEQUENCE</scope>
    <source>
        <strain evidence="2">USNM1676648</strain>
        <tissue evidence="2">Polyp</tissue>
    </source>
</reference>
<protein>
    <submittedName>
        <fullName evidence="2">Uncharacterized protein</fullName>
    </submittedName>
</protein>
<feature type="region of interest" description="Disordered" evidence="1">
    <location>
        <begin position="177"/>
        <end position="198"/>
    </location>
</feature>
<dbReference type="EMBL" id="MU827779">
    <property type="protein sequence ID" value="KAJ7339477.1"/>
    <property type="molecule type" value="Genomic_DNA"/>
</dbReference>
<keyword evidence="3" id="KW-1185">Reference proteome</keyword>
<organism evidence="2 3">
    <name type="scientific">Desmophyllum pertusum</name>
    <dbReference type="NCBI Taxonomy" id="174260"/>
    <lineage>
        <taxon>Eukaryota</taxon>
        <taxon>Metazoa</taxon>
        <taxon>Cnidaria</taxon>
        <taxon>Anthozoa</taxon>
        <taxon>Hexacorallia</taxon>
        <taxon>Scleractinia</taxon>
        <taxon>Caryophylliina</taxon>
        <taxon>Caryophylliidae</taxon>
        <taxon>Desmophyllum</taxon>
    </lineage>
</organism>
<accession>A0A9W9YFU9</accession>
<sequence length="198" mass="21967">MKVDTMKAISAGRPGNVTGRYWEMLVFSNLKECVKIEYSFKDKSGSPAANYLNLSGYLSKKDTRKSLENLISDNHRGMIVHCPNAEAFDFLIFDNCNSIHAIQVTTQTAAKKCSGSDFFKNENIHFKYLLTPFEVDVDTMIKSKSKLQQAYMTYGLRIVSGASFLTRKETIYEPVIASPPAAPSPTLSSPAAASRSED</sequence>
<dbReference type="OrthoDB" id="10420213at2759"/>